<name>A0ABS7AJZ4_9CLOT</name>
<dbReference type="RefSeq" id="WP_219778019.1">
    <property type="nucleotide sequence ID" value="NZ_JAHXPT010000002.1"/>
</dbReference>
<dbReference type="Proteomes" id="UP001519921">
    <property type="component" value="Unassembled WGS sequence"/>
</dbReference>
<dbReference type="EMBL" id="JAHXPT010000002">
    <property type="protein sequence ID" value="MBW6408952.1"/>
    <property type="molecule type" value="Genomic_DNA"/>
</dbReference>
<organism evidence="1 2">
    <name type="scientific">Clostridium weizhouense</name>
    <dbReference type="NCBI Taxonomy" id="2859781"/>
    <lineage>
        <taxon>Bacteria</taxon>
        <taxon>Bacillati</taxon>
        <taxon>Bacillota</taxon>
        <taxon>Clostridia</taxon>
        <taxon>Eubacteriales</taxon>
        <taxon>Clostridiaceae</taxon>
        <taxon>Clostridium</taxon>
    </lineage>
</organism>
<dbReference type="Pfam" id="PF09693">
    <property type="entry name" value="Phage_XkdX"/>
    <property type="match status" value="1"/>
</dbReference>
<gene>
    <name evidence="1" type="ORF">KYD98_02495</name>
</gene>
<evidence type="ECO:0000313" key="1">
    <source>
        <dbReference type="EMBL" id="MBW6408952.1"/>
    </source>
</evidence>
<proteinExistence type="predicted"/>
<dbReference type="InterPro" id="IPR010022">
    <property type="entry name" value="XkdX"/>
</dbReference>
<reference evidence="1 2" key="1">
    <citation type="submission" date="2021-07" db="EMBL/GenBank/DDBJ databases">
        <title>Clostridium weizhouense sp. nov., an anaerobic bacterium isolated from activated sludge of Petroleum wastewater.</title>
        <authorList>
            <person name="Li Q."/>
        </authorList>
    </citation>
    <scope>NUCLEOTIDE SEQUENCE [LARGE SCALE GENOMIC DNA]</scope>
    <source>
        <strain evidence="1 2">YB-6</strain>
    </source>
</reference>
<sequence>MNWFEKVNRYYNDWHCYNNADVWDFVSYKKITTEQYTEITKVEYTEARPAEVAVQ</sequence>
<dbReference type="NCBIfam" id="TIGR01669">
    <property type="entry name" value="phage_XkdX"/>
    <property type="match status" value="1"/>
</dbReference>
<accession>A0ABS7AJZ4</accession>
<protein>
    <submittedName>
        <fullName evidence="1">XkdX family protein</fullName>
    </submittedName>
</protein>
<comment type="caution">
    <text evidence="1">The sequence shown here is derived from an EMBL/GenBank/DDBJ whole genome shotgun (WGS) entry which is preliminary data.</text>
</comment>
<keyword evidence="2" id="KW-1185">Reference proteome</keyword>
<evidence type="ECO:0000313" key="2">
    <source>
        <dbReference type="Proteomes" id="UP001519921"/>
    </source>
</evidence>